<protein>
    <submittedName>
        <fullName evidence="1">Sulfotransferase family protein</fullName>
    </submittedName>
</protein>
<keyword evidence="2" id="KW-1185">Reference proteome</keyword>
<dbReference type="Gene3D" id="3.40.50.300">
    <property type="entry name" value="P-loop containing nucleotide triphosphate hydrolases"/>
    <property type="match status" value="1"/>
</dbReference>
<evidence type="ECO:0000313" key="2">
    <source>
        <dbReference type="Proteomes" id="UP000199650"/>
    </source>
</evidence>
<dbReference type="EMBL" id="FOJB01000001">
    <property type="protein sequence ID" value="SEW25195.1"/>
    <property type="molecule type" value="Genomic_DNA"/>
</dbReference>
<dbReference type="Proteomes" id="UP000199650">
    <property type="component" value="Unassembled WGS sequence"/>
</dbReference>
<sequence>MIISHGRRYIFIHPPKTGGTSLALALEARAMKDDIMLGDTPKAVKRRRRMKHVQSSGRLWKHSKLRDVYGLVTQEQVEDYFIVTLVRNPWDRLVSYYHWLKAQHFDHPAVDLAHALTFSEFLNHQHTIDSFAGSPLGSYVTDQNGQERCDLFARMEALPADLAPLEAHLGFSLGPMPHENRSDRRADYRDYYCDDDAALVADMCAPDILRFSYTF</sequence>
<dbReference type="GO" id="GO:0016020">
    <property type="term" value="C:membrane"/>
    <property type="evidence" value="ECO:0007669"/>
    <property type="project" value="InterPro"/>
</dbReference>
<dbReference type="GO" id="GO:0008146">
    <property type="term" value="F:sulfotransferase activity"/>
    <property type="evidence" value="ECO:0007669"/>
    <property type="project" value="InterPro"/>
</dbReference>
<dbReference type="OrthoDB" id="288532at2"/>
<evidence type="ECO:0000313" key="1">
    <source>
        <dbReference type="EMBL" id="SEW25195.1"/>
    </source>
</evidence>
<dbReference type="STRING" id="1173584.SAMN05444851_2465"/>
<proteinExistence type="predicted"/>
<keyword evidence="1" id="KW-0808">Transferase</keyword>
<dbReference type="InterPro" id="IPR027417">
    <property type="entry name" value="P-loop_NTPase"/>
</dbReference>
<gene>
    <name evidence="1" type="ORF">SAMN05444851_2465</name>
</gene>
<organism evidence="1 2">
    <name type="scientific">Aliiroseovarius sediminilitoris</name>
    <dbReference type="NCBI Taxonomy" id="1173584"/>
    <lineage>
        <taxon>Bacteria</taxon>
        <taxon>Pseudomonadati</taxon>
        <taxon>Pseudomonadota</taxon>
        <taxon>Alphaproteobacteria</taxon>
        <taxon>Rhodobacterales</taxon>
        <taxon>Paracoccaceae</taxon>
        <taxon>Aliiroseovarius</taxon>
    </lineage>
</organism>
<dbReference type="SUPFAM" id="SSF52540">
    <property type="entry name" value="P-loop containing nucleoside triphosphate hydrolases"/>
    <property type="match status" value="1"/>
</dbReference>
<accession>A0A1I0QE58</accession>
<name>A0A1I0QE58_9RHOB</name>
<dbReference type="RefSeq" id="WP_091430949.1">
    <property type="nucleotide sequence ID" value="NZ_FOJB01000001.1"/>
</dbReference>
<dbReference type="InterPro" id="IPR005331">
    <property type="entry name" value="Sulfotransferase"/>
</dbReference>
<dbReference type="AlphaFoldDB" id="A0A1I0QE58"/>
<dbReference type="Pfam" id="PF03567">
    <property type="entry name" value="Sulfotransfer_2"/>
    <property type="match status" value="1"/>
</dbReference>
<reference evidence="1 2" key="1">
    <citation type="submission" date="2016-10" db="EMBL/GenBank/DDBJ databases">
        <authorList>
            <person name="de Groot N.N."/>
        </authorList>
    </citation>
    <scope>NUCLEOTIDE SEQUENCE [LARGE SCALE GENOMIC DNA]</scope>
    <source>
        <strain evidence="1 2">DSM 29439</strain>
    </source>
</reference>